<sequence>MASEQLSQRLHVHALKNAAGALRVPIRPHGRSHILEAGRVERRSGAFMRSF</sequence>
<dbReference type="RefSeq" id="WP_014287605.1">
    <property type="nucleotide sequence ID" value="NC_016645.1"/>
</dbReference>
<dbReference type="AlphaFoldDB" id="G7VFX0"/>
<dbReference type="STRING" id="1104324.P186_0322"/>
<proteinExistence type="predicted"/>
<protein>
    <submittedName>
        <fullName evidence="1">Uncharacterized protein</fullName>
    </submittedName>
</protein>
<dbReference type="GeneID" id="43500872"/>
<dbReference type="BioCyc" id="PSP1104324:GJSN-310-MONOMER"/>
<dbReference type="EMBL" id="CP003098">
    <property type="protein sequence ID" value="AET31777.1"/>
    <property type="molecule type" value="Genomic_DNA"/>
</dbReference>
<gene>
    <name evidence="1" type="ORF">P186_0322</name>
</gene>
<keyword evidence="2" id="KW-1185">Reference proteome</keyword>
<evidence type="ECO:0000313" key="1">
    <source>
        <dbReference type="EMBL" id="AET31777.1"/>
    </source>
</evidence>
<dbReference type="HOGENOM" id="CLU_3094262_0_0_2"/>
<name>G7VFX0_9CREN</name>
<organism evidence="1 2">
    <name type="scientific">Pyrobaculum ferrireducens</name>
    <dbReference type="NCBI Taxonomy" id="1104324"/>
    <lineage>
        <taxon>Archaea</taxon>
        <taxon>Thermoproteota</taxon>
        <taxon>Thermoprotei</taxon>
        <taxon>Thermoproteales</taxon>
        <taxon>Thermoproteaceae</taxon>
        <taxon>Pyrobaculum</taxon>
    </lineage>
</organism>
<dbReference type="Proteomes" id="UP000005867">
    <property type="component" value="Chromosome"/>
</dbReference>
<accession>G7VFX0</accession>
<evidence type="ECO:0000313" key="2">
    <source>
        <dbReference type="Proteomes" id="UP000005867"/>
    </source>
</evidence>
<reference evidence="1 2" key="1">
    <citation type="journal article" date="2012" name="J. Bacteriol.">
        <title>Complete genome sequence of strain 1860, a crenarchaeon of the genus pyrobaculum able to grow with various electron acceptors.</title>
        <authorList>
            <person name="Mardanov A.V."/>
            <person name="Gumerov V.M."/>
            <person name="Slobodkina G.B."/>
            <person name="Beletsky A.V."/>
            <person name="Bonch-Osmolovskaya E.A."/>
            <person name="Ravin N.V."/>
            <person name="Skryabin K.G."/>
        </authorList>
    </citation>
    <scope>NUCLEOTIDE SEQUENCE [LARGE SCALE GENOMIC DNA]</scope>
    <source>
        <strain evidence="1 2">1860</strain>
    </source>
</reference>
<dbReference type="KEGG" id="pyr:P186_0322"/>